<dbReference type="AlphaFoldDB" id="A0A381S8A9"/>
<feature type="non-terminal residue" evidence="2">
    <location>
        <position position="1"/>
    </location>
</feature>
<gene>
    <name evidence="2" type="ORF">METZ01_LOCUS52412</name>
</gene>
<sequence length="59" mass="6346">EFLFTATDFNSYVTVRTADGAPQRHEGRMAASTEPGLGIQPRTEILGEPVATWEAGSHA</sequence>
<accession>A0A381S8A9</accession>
<name>A0A381S8A9_9ZZZZ</name>
<evidence type="ECO:0000313" key="2">
    <source>
        <dbReference type="EMBL" id="SUZ99558.1"/>
    </source>
</evidence>
<organism evidence="2">
    <name type="scientific">marine metagenome</name>
    <dbReference type="NCBI Taxonomy" id="408172"/>
    <lineage>
        <taxon>unclassified sequences</taxon>
        <taxon>metagenomes</taxon>
        <taxon>ecological metagenomes</taxon>
    </lineage>
</organism>
<protein>
    <recommendedName>
        <fullName evidence="3">Enolase C-terminal domain-containing protein</fullName>
    </recommendedName>
</protein>
<evidence type="ECO:0000256" key="1">
    <source>
        <dbReference type="SAM" id="MobiDB-lite"/>
    </source>
</evidence>
<proteinExistence type="predicted"/>
<evidence type="ECO:0008006" key="3">
    <source>
        <dbReference type="Google" id="ProtNLM"/>
    </source>
</evidence>
<dbReference type="EMBL" id="UINC01002714">
    <property type="protein sequence ID" value="SUZ99558.1"/>
    <property type="molecule type" value="Genomic_DNA"/>
</dbReference>
<reference evidence="2" key="1">
    <citation type="submission" date="2018-05" db="EMBL/GenBank/DDBJ databases">
        <authorList>
            <person name="Lanie J.A."/>
            <person name="Ng W.-L."/>
            <person name="Kazmierczak K.M."/>
            <person name="Andrzejewski T.M."/>
            <person name="Davidsen T.M."/>
            <person name="Wayne K.J."/>
            <person name="Tettelin H."/>
            <person name="Glass J.I."/>
            <person name="Rusch D."/>
            <person name="Podicherti R."/>
            <person name="Tsui H.-C.T."/>
            <person name="Winkler M.E."/>
        </authorList>
    </citation>
    <scope>NUCLEOTIDE SEQUENCE</scope>
</reference>
<feature type="region of interest" description="Disordered" evidence="1">
    <location>
        <begin position="21"/>
        <end position="40"/>
    </location>
</feature>